<dbReference type="GO" id="GO:0003677">
    <property type="term" value="F:DNA binding"/>
    <property type="evidence" value="ECO:0007669"/>
    <property type="project" value="UniProtKB-UniRule"/>
</dbReference>
<dbReference type="PANTHER" id="PTHR43479:SF11">
    <property type="entry name" value="ACREF_ENVCD OPERON REPRESSOR-RELATED"/>
    <property type="match status" value="1"/>
</dbReference>
<evidence type="ECO:0000256" key="1">
    <source>
        <dbReference type="ARBA" id="ARBA00022491"/>
    </source>
</evidence>
<dbReference type="KEGG" id="btw:BF38_4469"/>
<dbReference type="InterPro" id="IPR036271">
    <property type="entry name" value="Tet_transcr_reg_TetR-rel_C_sf"/>
</dbReference>
<evidence type="ECO:0000313" key="8">
    <source>
        <dbReference type="Proteomes" id="UP000501107"/>
    </source>
</evidence>
<keyword evidence="1" id="KW-0678">Repressor</keyword>
<dbReference type="Gene3D" id="1.10.10.60">
    <property type="entry name" value="Homeodomain-like"/>
    <property type="match status" value="1"/>
</dbReference>
<feature type="DNA-binding region" description="H-T-H motif" evidence="3">
    <location>
        <begin position="21"/>
        <end position="40"/>
    </location>
</feature>
<organism evidence="6 8">
    <name type="scientific">Bacillus thuringiensis</name>
    <dbReference type="NCBI Taxonomy" id="1428"/>
    <lineage>
        <taxon>Bacteria</taxon>
        <taxon>Bacillati</taxon>
        <taxon>Bacillota</taxon>
        <taxon>Bacilli</taxon>
        <taxon>Bacillales</taxon>
        <taxon>Bacillaceae</taxon>
        <taxon>Bacillus</taxon>
        <taxon>Bacillus cereus group</taxon>
    </lineage>
</organism>
<evidence type="ECO:0000313" key="5">
    <source>
        <dbReference type="EMBL" id="AJG77172.1"/>
    </source>
</evidence>
<protein>
    <submittedName>
        <fullName evidence="5">Bacterial regulatory s, tetR family protein</fullName>
    </submittedName>
    <submittedName>
        <fullName evidence="6">TetR/AcrR family transcriptional regulator</fullName>
    </submittedName>
</protein>
<evidence type="ECO:0000313" key="7">
    <source>
        <dbReference type="Proteomes" id="UP000031876"/>
    </source>
</evidence>
<dbReference type="Pfam" id="PF00440">
    <property type="entry name" value="TetR_N"/>
    <property type="match status" value="1"/>
</dbReference>
<dbReference type="PRINTS" id="PR00455">
    <property type="entry name" value="HTHTETR"/>
</dbReference>
<accession>A0A0B5X158</accession>
<sequence>MKQRIVTETIHQIQTKGFTFTISDLAKQLAVSKRTIYEHFSSKDEIVDEVIRNVIESIQEKEKNIAEDDTLQTVEKIRLILICIPQQFTFMDARLLVELKKHHYYQWLKLDQFLREGWSTVIGLIEEGMREGSIRKIQIPFFIEVYLGALNRIYDPMFIEKSDYTLGSMLESIMDMLLYGISNSK</sequence>
<dbReference type="InterPro" id="IPR001647">
    <property type="entry name" value="HTH_TetR"/>
</dbReference>
<feature type="domain" description="HTH tetR-type" evidence="4">
    <location>
        <begin position="1"/>
        <end position="58"/>
    </location>
</feature>
<dbReference type="InterPro" id="IPR009057">
    <property type="entry name" value="Homeodomain-like_sf"/>
</dbReference>
<dbReference type="Proteomes" id="UP000501107">
    <property type="component" value="Chromosome"/>
</dbReference>
<gene>
    <name evidence="5" type="ORF">BF38_4469</name>
    <name evidence="6" type="ORF">FOC89_30120</name>
</gene>
<dbReference type="SUPFAM" id="SSF46689">
    <property type="entry name" value="Homeodomain-like"/>
    <property type="match status" value="1"/>
</dbReference>
<keyword evidence="2 3" id="KW-0238">DNA-binding</keyword>
<proteinExistence type="predicted"/>
<dbReference type="AlphaFoldDB" id="A0A0B5X158"/>
<evidence type="ECO:0000313" key="6">
    <source>
        <dbReference type="EMBL" id="QKH28032.1"/>
    </source>
</evidence>
<reference evidence="5 7" key="1">
    <citation type="journal article" date="2015" name="Genome Announc.">
        <title>Complete genome sequences for 35 biothreat assay-relevant bacillus species.</title>
        <authorList>
            <person name="Johnson S.L."/>
            <person name="Daligault H.E."/>
            <person name="Davenport K.W."/>
            <person name="Jaissle J."/>
            <person name="Frey K.G."/>
            <person name="Ladner J.T."/>
            <person name="Broomall S.M."/>
            <person name="Bishop-Lilly K.A."/>
            <person name="Bruce D.C."/>
            <person name="Gibbons H.S."/>
            <person name="Coyne S.R."/>
            <person name="Lo C.C."/>
            <person name="Meincke L."/>
            <person name="Munk A.C."/>
            <person name="Koroleva G.I."/>
            <person name="Rosenzweig C.N."/>
            <person name="Palacios G.F."/>
            <person name="Redden C.L."/>
            <person name="Minogue T.D."/>
            <person name="Chain P.S."/>
        </authorList>
    </citation>
    <scope>NUCLEOTIDE SEQUENCE [LARGE SCALE GENOMIC DNA]</scope>
    <source>
        <strain evidence="5 7">HD1011</strain>
    </source>
</reference>
<dbReference type="Gene3D" id="1.10.357.10">
    <property type="entry name" value="Tetracycline Repressor, domain 2"/>
    <property type="match status" value="1"/>
</dbReference>
<dbReference type="InterPro" id="IPR023772">
    <property type="entry name" value="DNA-bd_HTH_TetR-type_CS"/>
</dbReference>
<dbReference type="RefSeq" id="WP_000813656.1">
    <property type="nucleotide sequence ID" value="NZ_CP009335.1"/>
</dbReference>
<evidence type="ECO:0000256" key="2">
    <source>
        <dbReference type="ARBA" id="ARBA00023125"/>
    </source>
</evidence>
<dbReference type="EMBL" id="CP009335">
    <property type="protein sequence ID" value="AJG77172.1"/>
    <property type="molecule type" value="Genomic_DNA"/>
</dbReference>
<dbReference type="SUPFAM" id="SSF48498">
    <property type="entry name" value="Tetracyclin repressor-like, C-terminal domain"/>
    <property type="match status" value="1"/>
</dbReference>
<dbReference type="PROSITE" id="PS01081">
    <property type="entry name" value="HTH_TETR_1"/>
    <property type="match status" value="1"/>
</dbReference>
<dbReference type="EMBL" id="CP053980">
    <property type="protein sequence ID" value="QKH28032.1"/>
    <property type="molecule type" value="Genomic_DNA"/>
</dbReference>
<reference evidence="6 8" key="2">
    <citation type="submission" date="2020-05" db="EMBL/GenBank/DDBJ databases">
        <title>FDA dAtabase for Regulatory Grade micrObial Sequences (FDA-ARGOS): Supporting development and validation of Infectious Disease Dx tests.</title>
        <authorList>
            <person name="Nelson B."/>
            <person name="Plummer A."/>
            <person name="Tallon L."/>
            <person name="Sadzewicz L."/>
            <person name="Zhao X."/>
            <person name="Vavikolanu K."/>
            <person name="Mehta A."/>
            <person name="Aluvathingal J."/>
            <person name="Nadendla S."/>
            <person name="Myers T."/>
            <person name="Yan Y."/>
            <person name="Sichtig H."/>
        </authorList>
    </citation>
    <scope>NUCLEOTIDE SEQUENCE [LARGE SCALE GENOMIC DNA]</scope>
    <source>
        <strain evidence="6 8">FDAARGOS_795</strain>
    </source>
</reference>
<name>A0A0B5X158_BACTU</name>
<evidence type="ECO:0000256" key="3">
    <source>
        <dbReference type="PROSITE-ProRule" id="PRU00335"/>
    </source>
</evidence>
<dbReference type="Proteomes" id="UP000031876">
    <property type="component" value="Chromosome"/>
</dbReference>
<dbReference type="PANTHER" id="PTHR43479">
    <property type="entry name" value="ACREF/ENVCD OPERON REPRESSOR-RELATED"/>
    <property type="match status" value="1"/>
</dbReference>
<dbReference type="InterPro" id="IPR050624">
    <property type="entry name" value="HTH-type_Tx_Regulator"/>
</dbReference>
<dbReference type="PROSITE" id="PS50977">
    <property type="entry name" value="HTH_TETR_2"/>
    <property type="match status" value="1"/>
</dbReference>
<evidence type="ECO:0000259" key="4">
    <source>
        <dbReference type="PROSITE" id="PS50977"/>
    </source>
</evidence>